<dbReference type="Proteomes" id="UP000823757">
    <property type="component" value="Unassembled WGS sequence"/>
</dbReference>
<comment type="caution">
    <text evidence="1">The sequence shown here is derived from an EMBL/GenBank/DDBJ whole genome shotgun (WGS) entry which is preliminary data.</text>
</comment>
<accession>A0A9D9ILF1</accession>
<organism evidence="1 2">
    <name type="scientific">Candidatus Cryptobacteroides faecigallinarum</name>
    <dbReference type="NCBI Taxonomy" id="2840763"/>
    <lineage>
        <taxon>Bacteria</taxon>
        <taxon>Pseudomonadati</taxon>
        <taxon>Bacteroidota</taxon>
        <taxon>Bacteroidia</taxon>
        <taxon>Bacteroidales</taxon>
        <taxon>Candidatus Cryptobacteroides</taxon>
    </lineage>
</organism>
<name>A0A9D9ILF1_9BACT</name>
<dbReference type="AlphaFoldDB" id="A0A9D9ILF1"/>
<reference evidence="1" key="1">
    <citation type="submission" date="2020-10" db="EMBL/GenBank/DDBJ databases">
        <authorList>
            <person name="Gilroy R."/>
        </authorList>
    </citation>
    <scope>NUCLEOTIDE SEQUENCE</scope>
    <source>
        <strain evidence="1">B1-13419</strain>
    </source>
</reference>
<evidence type="ECO:0000313" key="2">
    <source>
        <dbReference type="Proteomes" id="UP000823757"/>
    </source>
</evidence>
<evidence type="ECO:0000313" key="1">
    <source>
        <dbReference type="EMBL" id="MBO8474435.1"/>
    </source>
</evidence>
<gene>
    <name evidence="1" type="ORF">IAB91_03980</name>
</gene>
<reference evidence="1" key="2">
    <citation type="journal article" date="2021" name="PeerJ">
        <title>Extensive microbial diversity within the chicken gut microbiome revealed by metagenomics and culture.</title>
        <authorList>
            <person name="Gilroy R."/>
            <person name="Ravi A."/>
            <person name="Getino M."/>
            <person name="Pursley I."/>
            <person name="Horton D.L."/>
            <person name="Alikhan N.F."/>
            <person name="Baker D."/>
            <person name="Gharbi K."/>
            <person name="Hall N."/>
            <person name="Watson M."/>
            <person name="Adriaenssens E.M."/>
            <person name="Foster-Nyarko E."/>
            <person name="Jarju S."/>
            <person name="Secka A."/>
            <person name="Antonio M."/>
            <person name="Oren A."/>
            <person name="Chaudhuri R.R."/>
            <person name="La Ragione R."/>
            <person name="Hildebrand F."/>
            <person name="Pallen M.J."/>
        </authorList>
    </citation>
    <scope>NUCLEOTIDE SEQUENCE</scope>
    <source>
        <strain evidence="1">B1-13419</strain>
    </source>
</reference>
<dbReference type="EMBL" id="JADIMD010000053">
    <property type="protein sequence ID" value="MBO8474435.1"/>
    <property type="molecule type" value="Genomic_DNA"/>
</dbReference>
<protein>
    <submittedName>
        <fullName evidence="1">DUF4384 domain-containing protein</fullName>
    </submittedName>
</protein>
<proteinExistence type="predicted"/>
<sequence>MYSDAGLAINVKVRGKAREIVSAGIDINAKILRNGTDDRFESEDFKDGDQLYLAFSSPVPGYLGVYLFDGADNVYCLLPYRSQTDGIYRTEAGRRYLFFSSDNAQSPVTPDIVDEYVMTCNGQTELNRIYVIFSPREFYKADDIHQGDAALPRALSFEDFSRWLSSCRSRDDRMCVETMDITVSRK</sequence>